<evidence type="ECO:0000256" key="1">
    <source>
        <dbReference type="SAM" id="SignalP"/>
    </source>
</evidence>
<dbReference type="EMBL" id="JASAYQ010000008">
    <property type="protein sequence ID" value="MDP8172886.1"/>
    <property type="molecule type" value="Genomic_DNA"/>
</dbReference>
<dbReference type="EMBL" id="JASAYT010000020">
    <property type="protein sequence ID" value="MDP8175171.1"/>
    <property type="molecule type" value="Genomic_DNA"/>
</dbReference>
<organism evidence="2 4">
    <name type="scientific">Phocoenobacter skyensis</name>
    <dbReference type="NCBI Taxonomy" id="97481"/>
    <lineage>
        <taxon>Bacteria</taxon>
        <taxon>Pseudomonadati</taxon>
        <taxon>Pseudomonadota</taxon>
        <taxon>Gammaproteobacteria</taxon>
        <taxon>Pasteurellales</taxon>
        <taxon>Pasteurellaceae</taxon>
        <taxon>Phocoenobacter</taxon>
    </lineage>
</organism>
<sequence length="358" mass="42224">MKKYVMLLISSLINFCYASTDMVMKNNIEKYYYEYRGVYCTEYCRQYPTSEKVAFSINAKKKYEQGRAIDIELVWKNNSDKDEIILIFPYGEGMIGLGAVVIDENNSIMNTASINSYISLSSKVFNKDELAYKEVILKPNEIKKQTFDLMKIPEFDYKLSELGLEKGKYQFQVFYFDKKSEMLEFEITKPQDPLFLESKKNSFENHKVFREKHNFFVFPSSKEVEFSINAKKKYKQGKVIDIDLVWKNNSDENETILIYDYKNSLIGLGALVFNDKNEVITEKPSKLFYSSKFFTADEILDRKVILKPNETKKYTINLMEVPFFQNNNLKKKGLEKGQYKVQLLYYDRKSKILEIEIE</sequence>
<accession>A0AAJ6N9X3</accession>
<protein>
    <submittedName>
        <fullName evidence="2">Uncharacterized protein</fullName>
    </submittedName>
</protein>
<dbReference type="RefSeq" id="WP_306374013.1">
    <property type="nucleotide sequence ID" value="NZ_JASAYK010000003.1"/>
</dbReference>
<keyword evidence="1" id="KW-0732">Signal</keyword>
<evidence type="ECO:0000313" key="3">
    <source>
        <dbReference type="EMBL" id="MDP8175171.1"/>
    </source>
</evidence>
<evidence type="ECO:0000313" key="4">
    <source>
        <dbReference type="Proteomes" id="UP001236239"/>
    </source>
</evidence>
<dbReference type="AlphaFoldDB" id="A0AAJ6N9X3"/>
<evidence type="ECO:0000313" key="2">
    <source>
        <dbReference type="EMBL" id="MDP8172886.1"/>
    </source>
</evidence>
<dbReference type="Proteomes" id="UP001231736">
    <property type="component" value="Unassembled WGS sequence"/>
</dbReference>
<proteinExistence type="predicted"/>
<feature type="signal peptide" evidence="1">
    <location>
        <begin position="1"/>
        <end position="18"/>
    </location>
</feature>
<comment type="caution">
    <text evidence="2">The sequence shown here is derived from an EMBL/GenBank/DDBJ whole genome shotgun (WGS) entry which is preliminary data.</text>
</comment>
<gene>
    <name evidence="2" type="ORF">QJU93_05910</name>
    <name evidence="3" type="ORF">QJU97_06860</name>
</gene>
<dbReference type="Proteomes" id="UP001236239">
    <property type="component" value="Unassembled WGS sequence"/>
</dbReference>
<name>A0AAJ6N9X3_9PAST</name>
<reference evidence="2" key="1">
    <citation type="journal article" date="2023" name="Front. Microbiol.">
        <title>Phylogeography and host specificity of Pasteurellaceae pathogenic to sea-farmed fish in the north-east Atlantic.</title>
        <authorList>
            <person name="Gulla S."/>
            <person name="Colquhoun D.J."/>
            <person name="Olsen A.B."/>
            <person name="Spilsberg B."/>
            <person name="Lagesen K."/>
            <person name="Aakesson C.P."/>
            <person name="Strom S."/>
            <person name="Manji F."/>
            <person name="Birkbeck T.H."/>
            <person name="Nilsen H.K."/>
        </authorList>
    </citation>
    <scope>NUCLEOTIDE SEQUENCE</scope>
    <source>
        <strain evidence="3">98B1</strain>
        <strain evidence="2">TW16_20</strain>
    </source>
</reference>
<feature type="chain" id="PRO_5042446118" evidence="1">
    <location>
        <begin position="19"/>
        <end position="358"/>
    </location>
</feature>